<dbReference type="GO" id="GO:0009982">
    <property type="term" value="F:pseudouridine synthase activity"/>
    <property type="evidence" value="ECO:0007669"/>
    <property type="project" value="InterPro"/>
</dbReference>
<dbReference type="InterPro" id="IPR006224">
    <property type="entry name" value="PsdUridine_synth_RluA-like_CS"/>
</dbReference>
<keyword evidence="4" id="KW-1185">Reference proteome</keyword>
<proteinExistence type="predicted"/>
<dbReference type="AlphaFoldDB" id="H1HMW0"/>
<dbReference type="PANTHER" id="PTHR21600">
    <property type="entry name" value="MITOCHONDRIAL RNA PSEUDOURIDINE SYNTHASE"/>
    <property type="match status" value="1"/>
</dbReference>
<accession>H1HMW0</accession>
<evidence type="ECO:0000313" key="4">
    <source>
        <dbReference type="Proteomes" id="UP000003167"/>
    </source>
</evidence>
<dbReference type="InterPro" id="IPR050188">
    <property type="entry name" value="RluA_PseudoU_synthase"/>
</dbReference>
<protein>
    <submittedName>
        <fullName evidence="3">RluA family pseudouridine synthase</fullName>
    </submittedName>
</protein>
<dbReference type="STRING" id="999422.HMPREF9944_01504"/>
<comment type="caution">
    <text evidence="3">The sequence shown here is derived from an EMBL/GenBank/DDBJ whole genome shotgun (WGS) entry which is preliminary data.</text>
</comment>
<dbReference type="OrthoDB" id="9807829at2"/>
<dbReference type="InterPro" id="IPR020103">
    <property type="entry name" value="PsdUridine_synth_cat_dom_sf"/>
</dbReference>
<dbReference type="SUPFAM" id="SSF55120">
    <property type="entry name" value="Pseudouridine synthase"/>
    <property type="match status" value="1"/>
</dbReference>
<evidence type="ECO:0000259" key="2">
    <source>
        <dbReference type="Pfam" id="PF00849"/>
    </source>
</evidence>
<feature type="domain" description="Pseudouridine synthase RsuA/RluA-like" evidence="2">
    <location>
        <begin position="331"/>
        <end position="474"/>
    </location>
</feature>
<dbReference type="Gene3D" id="3.30.2350.10">
    <property type="entry name" value="Pseudouridine synthase"/>
    <property type="match status" value="1"/>
</dbReference>
<evidence type="ECO:0000256" key="1">
    <source>
        <dbReference type="SAM" id="Coils"/>
    </source>
</evidence>
<dbReference type="InterPro" id="IPR006145">
    <property type="entry name" value="PsdUridine_synth_RsuA/RluA"/>
</dbReference>
<dbReference type="GO" id="GO:0000455">
    <property type="term" value="P:enzyme-directed rRNA pseudouridine synthesis"/>
    <property type="evidence" value="ECO:0007669"/>
    <property type="project" value="TreeGrafter"/>
</dbReference>
<evidence type="ECO:0000313" key="3">
    <source>
        <dbReference type="EMBL" id="EHO70297.1"/>
    </source>
</evidence>
<name>H1HMW0_9BACT</name>
<dbReference type="GO" id="GO:0140098">
    <property type="term" value="F:catalytic activity, acting on RNA"/>
    <property type="evidence" value="ECO:0007669"/>
    <property type="project" value="UniProtKB-ARBA"/>
</dbReference>
<dbReference type="GO" id="GO:0003723">
    <property type="term" value="F:RNA binding"/>
    <property type="evidence" value="ECO:0007669"/>
    <property type="project" value="InterPro"/>
</dbReference>
<dbReference type="RefSeq" id="WP_008565489.1">
    <property type="nucleotide sequence ID" value="NZ_JH594503.1"/>
</dbReference>
<dbReference type="EMBL" id="AGEK01000027">
    <property type="protein sequence ID" value="EHO70297.1"/>
    <property type="molecule type" value="Genomic_DNA"/>
</dbReference>
<organism evidence="3 4">
    <name type="scientific">Segatella maculosa OT 289</name>
    <dbReference type="NCBI Taxonomy" id="999422"/>
    <lineage>
        <taxon>Bacteria</taxon>
        <taxon>Pseudomonadati</taxon>
        <taxon>Bacteroidota</taxon>
        <taxon>Bacteroidia</taxon>
        <taxon>Bacteroidales</taxon>
        <taxon>Prevotellaceae</taxon>
        <taxon>Segatella</taxon>
    </lineage>
</organism>
<sequence length="521" mass="59895">MIFHPLRLPVTALPARMNNPFCYEPDVFCRAAVDEVKRWITEAPPEFKAEADQGKMFGVLIVRRKHDIGFVAGYSGQLNGRSDWPGFVPAVFDYLQPDGYFKRHEAAITALNKRIEALEQSKDLATARREWEDATHEAERQLAAFKIEIKREKEGRPKELTPEMIRRSQFLKAELHRMKQRLALQIVDRKTVVDKMEAEIITLKAQRRQQSDALQRWLFGHFVMLDSHGNQKDLLRIFAPFTPPAGSGECCEPKLLQYAFSQGWQPLRMAMFWWGASPRDEIRHHLHFYPACNGKCKPILKWMLNDIAIEEHPLEAETKQELEWIYEDNDIAVVCKPAGMLSVPGKNGRESVLSLVRERHPEATGPVIVHRLDMATSGLLVVALRMESYLNLQRQFKEHSVEKRYIAQLERPIEANEGRINLALRPDPCDRPRQVVDTLHGKTAVTVYQHEGNGRMILRPLTGRTHQLRVHCAHPDGLNDPIKGDELYGTKADRLYLHAEALSFTHPTTGKRMTFEREAAF</sequence>
<dbReference type="Pfam" id="PF00849">
    <property type="entry name" value="PseudoU_synth_2"/>
    <property type="match status" value="1"/>
</dbReference>
<dbReference type="PANTHER" id="PTHR21600:SF89">
    <property type="entry name" value="RIBOSOMAL LARGE SUBUNIT PSEUDOURIDINE SYNTHASE A"/>
    <property type="match status" value="1"/>
</dbReference>
<keyword evidence="1" id="KW-0175">Coiled coil</keyword>
<dbReference type="Proteomes" id="UP000003167">
    <property type="component" value="Unassembled WGS sequence"/>
</dbReference>
<dbReference type="PATRIC" id="fig|999422.3.peg.1579"/>
<feature type="coiled-coil region" evidence="1">
    <location>
        <begin position="101"/>
        <end position="148"/>
    </location>
</feature>
<gene>
    <name evidence="3" type="ORF">HMPREF9944_01504</name>
</gene>
<dbReference type="PROSITE" id="PS01129">
    <property type="entry name" value="PSI_RLU"/>
    <property type="match status" value="1"/>
</dbReference>
<reference evidence="3 4" key="1">
    <citation type="submission" date="2011-12" db="EMBL/GenBank/DDBJ databases">
        <title>The Genome Sequence of Prevotella maculosa OT 289.</title>
        <authorList>
            <consortium name="The Broad Institute Genome Sequencing Platform"/>
            <person name="Earl A."/>
            <person name="Ward D."/>
            <person name="Feldgarden M."/>
            <person name="Gevers D."/>
            <person name="Izard J."/>
            <person name="Blanton J.M."/>
            <person name="Mathney J."/>
            <person name="Tanner A.C."/>
            <person name="Dewhirst F.E."/>
            <person name="Young S.K."/>
            <person name="Zeng Q."/>
            <person name="Gargeya S."/>
            <person name="Fitzgerald M."/>
            <person name="Haas B."/>
            <person name="Abouelleil A."/>
            <person name="Alvarado L."/>
            <person name="Arachchi H.M."/>
            <person name="Berlin A."/>
            <person name="Chapman S.B."/>
            <person name="Gearin G."/>
            <person name="Goldberg J."/>
            <person name="Griggs A."/>
            <person name="Gujja S."/>
            <person name="Hansen M."/>
            <person name="Heiman D."/>
            <person name="Howarth C."/>
            <person name="Larimer J."/>
            <person name="Lui A."/>
            <person name="MacDonald P.J.P."/>
            <person name="McCowen C."/>
            <person name="Montmayeur A."/>
            <person name="Murphy C."/>
            <person name="Neiman D."/>
            <person name="Pearson M."/>
            <person name="Priest M."/>
            <person name="Roberts A."/>
            <person name="Saif S."/>
            <person name="Shea T."/>
            <person name="Sisk P."/>
            <person name="Stolte C."/>
            <person name="Sykes S."/>
            <person name="Wortman J."/>
            <person name="Nusbaum C."/>
            <person name="Birren B."/>
        </authorList>
    </citation>
    <scope>NUCLEOTIDE SEQUENCE [LARGE SCALE GENOMIC DNA]</scope>
    <source>
        <strain evidence="3 4">OT 289</strain>
    </source>
</reference>
<dbReference type="HOGENOM" id="CLU_037416_0_0_10"/>
<dbReference type="CDD" id="cd02869">
    <property type="entry name" value="PseudoU_synth_RluA_like"/>
    <property type="match status" value="1"/>
</dbReference>